<proteinExistence type="predicted"/>
<reference evidence="1" key="2">
    <citation type="journal article" date="2022" name="New Phytol.">
        <title>Evolutionary transition to the ectomycorrhizal habit in the genomes of a hyperdiverse lineage of mushroom-forming fungi.</title>
        <authorList>
            <person name="Looney B."/>
            <person name="Miyauchi S."/>
            <person name="Morin E."/>
            <person name="Drula E."/>
            <person name="Courty P.E."/>
            <person name="Kohler A."/>
            <person name="Kuo A."/>
            <person name="LaButti K."/>
            <person name="Pangilinan J."/>
            <person name="Lipzen A."/>
            <person name="Riley R."/>
            <person name="Andreopoulos W."/>
            <person name="He G."/>
            <person name="Johnson J."/>
            <person name="Nolan M."/>
            <person name="Tritt A."/>
            <person name="Barry K.W."/>
            <person name="Grigoriev I.V."/>
            <person name="Nagy L.G."/>
            <person name="Hibbett D."/>
            <person name="Henrissat B."/>
            <person name="Matheny P.B."/>
            <person name="Labbe J."/>
            <person name="Martin F.M."/>
        </authorList>
    </citation>
    <scope>NUCLEOTIDE SEQUENCE</scope>
    <source>
        <strain evidence="1">FP105234-sp</strain>
    </source>
</reference>
<keyword evidence="2" id="KW-1185">Reference proteome</keyword>
<dbReference type="Proteomes" id="UP000814033">
    <property type="component" value="Unassembled WGS sequence"/>
</dbReference>
<gene>
    <name evidence="1" type="ORF">FA95DRAFT_1558484</name>
</gene>
<accession>A0ACB8RVJ6</accession>
<reference evidence="1" key="1">
    <citation type="submission" date="2021-02" db="EMBL/GenBank/DDBJ databases">
        <authorList>
            <consortium name="DOE Joint Genome Institute"/>
            <person name="Ahrendt S."/>
            <person name="Looney B.P."/>
            <person name="Miyauchi S."/>
            <person name="Morin E."/>
            <person name="Drula E."/>
            <person name="Courty P.E."/>
            <person name="Chicoki N."/>
            <person name="Fauchery L."/>
            <person name="Kohler A."/>
            <person name="Kuo A."/>
            <person name="Labutti K."/>
            <person name="Pangilinan J."/>
            <person name="Lipzen A."/>
            <person name="Riley R."/>
            <person name="Andreopoulos W."/>
            <person name="He G."/>
            <person name="Johnson J."/>
            <person name="Barry K.W."/>
            <person name="Grigoriev I.V."/>
            <person name="Nagy L."/>
            <person name="Hibbett D."/>
            <person name="Henrissat B."/>
            <person name="Matheny P.B."/>
            <person name="Labbe J."/>
            <person name="Martin F."/>
        </authorList>
    </citation>
    <scope>NUCLEOTIDE SEQUENCE</scope>
    <source>
        <strain evidence="1">FP105234-sp</strain>
    </source>
</reference>
<evidence type="ECO:0000313" key="2">
    <source>
        <dbReference type="Proteomes" id="UP000814033"/>
    </source>
</evidence>
<evidence type="ECO:0000313" key="1">
    <source>
        <dbReference type="EMBL" id="KAI0047957.1"/>
    </source>
</evidence>
<protein>
    <submittedName>
        <fullName evidence="1">Rab-protein geranylgeranyltransferase</fullName>
    </submittedName>
</protein>
<organism evidence="1 2">
    <name type="scientific">Auriscalpium vulgare</name>
    <dbReference type="NCBI Taxonomy" id="40419"/>
    <lineage>
        <taxon>Eukaryota</taxon>
        <taxon>Fungi</taxon>
        <taxon>Dikarya</taxon>
        <taxon>Basidiomycota</taxon>
        <taxon>Agaricomycotina</taxon>
        <taxon>Agaricomycetes</taxon>
        <taxon>Russulales</taxon>
        <taxon>Auriscalpiaceae</taxon>
        <taxon>Auriscalpium</taxon>
    </lineage>
</organism>
<sequence>MLNLNPEFYTVWNYRRNILINGIFPACSPAEKHETLSNDLSMTTAALKAHPKVYWIWNHRRWCLENLPDGGEGDDPQAWRRSSWERELFIVDKMFDRDPRNFHVWNYRRYVLSNMPVPRTAASELAFTTKMIESKLSNFSAWHHRTKVFSSLRTSSELDIHHYLPNEFEIVHNALYTEPNDQGVWLYHRWLMGTGEDRQLLEREIGVIQELLCEEPSNKWCMESLVRYKQMLLQNHSSTLGNSEAQNLVRQCLDLLRKLEELDPARRQRYQDLAAEVKT</sequence>
<dbReference type="EMBL" id="MU275894">
    <property type="protein sequence ID" value="KAI0047957.1"/>
    <property type="molecule type" value="Genomic_DNA"/>
</dbReference>
<comment type="caution">
    <text evidence="1">The sequence shown here is derived from an EMBL/GenBank/DDBJ whole genome shotgun (WGS) entry which is preliminary data.</text>
</comment>
<name>A0ACB8RVJ6_9AGAM</name>